<evidence type="ECO:0000256" key="4">
    <source>
        <dbReference type="HAMAP-Rule" id="MF_00434"/>
    </source>
</evidence>
<evidence type="ECO:0000256" key="1">
    <source>
        <dbReference type="ARBA" id="ARBA00001554"/>
    </source>
</evidence>
<gene>
    <name evidence="5" type="ORF">J5474_14810</name>
</gene>
<organism evidence="5 6">
    <name type="scientific">Sagittula salina</name>
    <dbReference type="NCBI Taxonomy" id="2820268"/>
    <lineage>
        <taxon>Bacteria</taxon>
        <taxon>Pseudomonadati</taxon>
        <taxon>Pseudomonadota</taxon>
        <taxon>Alphaproteobacteria</taxon>
        <taxon>Rhodobacterales</taxon>
        <taxon>Roseobacteraceae</taxon>
        <taxon>Sagittula</taxon>
    </lineage>
</organism>
<comment type="similarity">
    <text evidence="2 4">Belongs to the pterin-4-alpha-carbinolamine dehydratase family.</text>
</comment>
<proteinExistence type="inferred from homology"/>
<dbReference type="NCBIfam" id="NF002018">
    <property type="entry name" value="PRK00823.1-3"/>
    <property type="match status" value="1"/>
</dbReference>
<sequence length="104" mass="11705">MNEKLSDTGRKAMLDPLFATGWALVEGRDAIRKTFQFSDFVEAFGFMTKVALYAEKWNHHPEWTNVYNRVEVTLTTHDVDGLSSLDAKLARKLDALCEAMHGGA</sequence>
<dbReference type="AlphaFoldDB" id="A0A940S254"/>
<protein>
    <recommendedName>
        <fullName evidence="4">Putative pterin-4-alpha-carbinolamine dehydratase</fullName>
        <shortName evidence="4">PHS</shortName>
        <ecNumber evidence="4">4.2.1.96</ecNumber>
    </recommendedName>
    <alternativeName>
        <fullName evidence="4">4-alpha-hydroxy-tetrahydropterin dehydratase</fullName>
    </alternativeName>
    <alternativeName>
        <fullName evidence="4">Pterin carbinolamine dehydratase</fullName>
        <shortName evidence="4">PCD</shortName>
    </alternativeName>
</protein>
<evidence type="ECO:0000313" key="6">
    <source>
        <dbReference type="Proteomes" id="UP000675940"/>
    </source>
</evidence>
<dbReference type="Proteomes" id="UP000675940">
    <property type="component" value="Unassembled WGS sequence"/>
</dbReference>
<dbReference type="InterPro" id="IPR036428">
    <property type="entry name" value="PCD_sf"/>
</dbReference>
<dbReference type="EC" id="4.2.1.96" evidence="4"/>
<dbReference type="PANTHER" id="PTHR12599:SF0">
    <property type="entry name" value="PTERIN-4-ALPHA-CARBINOLAMINE DEHYDRATASE"/>
    <property type="match status" value="1"/>
</dbReference>
<evidence type="ECO:0000313" key="5">
    <source>
        <dbReference type="EMBL" id="MBP0483752.1"/>
    </source>
</evidence>
<accession>A0A940S254</accession>
<keyword evidence="3 4" id="KW-0456">Lyase</keyword>
<keyword evidence="6" id="KW-1185">Reference proteome</keyword>
<dbReference type="HAMAP" id="MF_00434">
    <property type="entry name" value="Pterin_4_alpha"/>
    <property type="match status" value="1"/>
</dbReference>
<dbReference type="GO" id="GO:0006729">
    <property type="term" value="P:tetrahydrobiopterin biosynthetic process"/>
    <property type="evidence" value="ECO:0007669"/>
    <property type="project" value="InterPro"/>
</dbReference>
<reference evidence="5" key="1">
    <citation type="submission" date="2021-03" db="EMBL/GenBank/DDBJ databases">
        <title>Sagittula salina sp. nov. strain M10.9X isolated from the marine waste.</title>
        <authorList>
            <person name="Satari L."/>
            <person name="Molina-Menor E."/>
            <person name="Vidal-Verdu A."/>
            <person name="Pascual J."/>
            <person name="Pereto J."/>
            <person name="Porcar M."/>
        </authorList>
    </citation>
    <scope>NUCLEOTIDE SEQUENCE</scope>
    <source>
        <strain evidence="5">M10.9X</strain>
    </source>
</reference>
<dbReference type="EMBL" id="JAGISH010000008">
    <property type="protein sequence ID" value="MBP0483752.1"/>
    <property type="molecule type" value="Genomic_DNA"/>
</dbReference>
<comment type="catalytic activity">
    <reaction evidence="1 4">
        <text>(4aS,6R)-4a-hydroxy-L-erythro-5,6,7,8-tetrahydrobiopterin = (6R)-L-erythro-6,7-dihydrobiopterin + H2O</text>
        <dbReference type="Rhea" id="RHEA:11920"/>
        <dbReference type="ChEBI" id="CHEBI:15377"/>
        <dbReference type="ChEBI" id="CHEBI:15642"/>
        <dbReference type="ChEBI" id="CHEBI:43120"/>
        <dbReference type="EC" id="4.2.1.96"/>
    </reaction>
</comment>
<dbReference type="Gene3D" id="3.30.1360.20">
    <property type="entry name" value="Transcriptional coactivator/pterin dehydratase"/>
    <property type="match status" value="1"/>
</dbReference>
<dbReference type="CDD" id="cd00914">
    <property type="entry name" value="PCD_DCoH_subfamily_b"/>
    <property type="match status" value="1"/>
</dbReference>
<dbReference type="Pfam" id="PF01329">
    <property type="entry name" value="Pterin_4a"/>
    <property type="match status" value="1"/>
</dbReference>
<dbReference type="SUPFAM" id="SSF55248">
    <property type="entry name" value="PCD-like"/>
    <property type="match status" value="1"/>
</dbReference>
<comment type="caution">
    <text evidence="5">The sequence shown here is derived from an EMBL/GenBank/DDBJ whole genome shotgun (WGS) entry which is preliminary data.</text>
</comment>
<evidence type="ECO:0000256" key="2">
    <source>
        <dbReference type="ARBA" id="ARBA00006472"/>
    </source>
</evidence>
<dbReference type="InterPro" id="IPR001533">
    <property type="entry name" value="Pterin_deHydtase"/>
</dbReference>
<evidence type="ECO:0000256" key="3">
    <source>
        <dbReference type="ARBA" id="ARBA00023239"/>
    </source>
</evidence>
<dbReference type="RefSeq" id="WP_209361697.1">
    <property type="nucleotide sequence ID" value="NZ_JAGISH010000008.1"/>
</dbReference>
<name>A0A940S254_9RHOB</name>
<dbReference type="PANTHER" id="PTHR12599">
    <property type="entry name" value="PTERIN-4-ALPHA-CARBINOLAMINE DEHYDRATASE"/>
    <property type="match status" value="1"/>
</dbReference>
<dbReference type="GO" id="GO:0008124">
    <property type="term" value="F:4-alpha-hydroxytetrahydrobiopterin dehydratase activity"/>
    <property type="evidence" value="ECO:0007669"/>
    <property type="project" value="UniProtKB-UniRule"/>
</dbReference>